<reference evidence="2 3" key="1">
    <citation type="submission" date="2012-07" db="EMBL/GenBank/DDBJ databases">
        <title>Draft genome sequence of Desulfovibrio magneticus str. Maddingley MBC34 obtained from a metagenomic sequence of a methanogenic enrichment isolated from coal-seam formation water in Victoria, Australia.</title>
        <authorList>
            <person name="Greenfield P."/>
            <person name="Hendry P."/>
            <person name="Li D."/>
            <person name="Rosewarne C.P."/>
            <person name="Tran-Dinh N."/>
            <person name="Elbourne L.D.H."/>
            <person name="Paulsen I.T."/>
            <person name="Midgley D.J."/>
        </authorList>
    </citation>
    <scope>NUCLEOTIDE SEQUENCE [LARGE SCALE GENOMIC DNA]</scope>
    <source>
        <strain evidence="3">Maddingley MBC34</strain>
    </source>
</reference>
<organism evidence="2 3">
    <name type="scientific">Solidesulfovibrio magneticus str. Maddingley MBC34</name>
    <dbReference type="NCBI Taxonomy" id="1206767"/>
    <lineage>
        <taxon>Bacteria</taxon>
        <taxon>Pseudomonadati</taxon>
        <taxon>Thermodesulfobacteriota</taxon>
        <taxon>Desulfovibrionia</taxon>
        <taxon>Desulfovibrionales</taxon>
        <taxon>Desulfovibrionaceae</taxon>
        <taxon>Solidesulfovibrio</taxon>
    </lineage>
</organism>
<gene>
    <name evidence="2" type="ORF">B193_2658</name>
</gene>
<protein>
    <submittedName>
        <fullName evidence="2">Uncharacterized protein</fullName>
    </submittedName>
</protein>
<sequence length="125" mass="14376">MALRSFLAAVLLVVASATTCFAYSEEIKWLRNQSFKACPNYYVWRLVDNYFPDARWESGWSDEGDYVVNVRGGMAFKGQKVKALLQFTINPQRGKFDFNALEFNGDPQSKEMRVELIKAMCQDVQ</sequence>
<dbReference type="Proteomes" id="UP000006272">
    <property type="component" value="Unassembled WGS sequence"/>
</dbReference>
<feature type="signal peptide" evidence="1">
    <location>
        <begin position="1"/>
        <end position="22"/>
    </location>
</feature>
<evidence type="ECO:0000256" key="1">
    <source>
        <dbReference type="SAM" id="SignalP"/>
    </source>
</evidence>
<proteinExistence type="predicted"/>
<dbReference type="EMBL" id="ALAO01000226">
    <property type="protein sequence ID" value="EKO38650.1"/>
    <property type="molecule type" value="Genomic_DNA"/>
</dbReference>
<dbReference type="PATRIC" id="fig|1206767.3.peg.2606"/>
<name>K6GNY4_9BACT</name>
<dbReference type="AlphaFoldDB" id="K6GNY4"/>
<evidence type="ECO:0000313" key="3">
    <source>
        <dbReference type="Proteomes" id="UP000006272"/>
    </source>
</evidence>
<comment type="caution">
    <text evidence="2">The sequence shown here is derived from an EMBL/GenBank/DDBJ whole genome shotgun (WGS) entry which is preliminary data.</text>
</comment>
<accession>K6GNY4</accession>
<feature type="chain" id="PRO_5003891504" evidence="1">
    <location>
        <begin position="23"/>
        <end position="125"/>
    </location>
</feature>
<evidence type="ECO:0000313" key="2">
    <source>
        <dbReference type="EMBL" id="EKO38650.1"/>
    </source>
</evidence>
<keyword evidence="1" id="KW-0732">Signal</keyword>